<dbReference type="AlphaFoldDB" id="A0A2T4AHL2"/>
<dbReference type="RefSeq" id="XP_024776238.1">
    <property type="nucleotide sequence ID" value="XM_024914704.1"/>
</dbReference>
<name>A0A2T4AHL2_TRIHA</name>
<dbReference type="EMBL" id="KZ679678">
    <property type="protein sequence ID" value="PTB56561.1"/>
    <property type="molecule type" value="Genomic_DNA"/>
</dbReference>
<accession>A0A2T4AHL2</accession>
<sequence length="75" mass="8285">MGVCRRGNAWVADFCCSTLQGSLASNFSCNFFFAQPGCGLSCTPLCLPMKIFMYAASLLKAHHAEFRSDRRGEVR</sequence>
<reference evidence="1 2" key="1">
    <citation type="submission" date="2016-07" db="EMBL/GenBank/DDBJ databases">
        <title>Multiple horizontal gene transfer events from other fungi enriched the ability of initially mycotrophic Trichoderma (Ascomycota) to feed on dead plant biomass.</title>
        <authorList>
            <consortium name="DOE Joint Genome Institute"/>
            <person name="Aerts A."/>
            <person name="Atanasova L."/>
            <person name="Chenthamara K."/>
            <person name="Zhang J."/>
            <person name="Grujic M."/>
            <person name="Henrissat B."/>
            <person name="Kuo A."/>
            <person name="Salamov A."/>
            <person name="Lipzen A."/>
            <person name="Labutti K."/>
            <person name="Barry K."/>
            <person name="Miao Y."/>
            <person name="Rahimi M.J."/>
            <person name="Shen Q."/>
            <person name="Grigoriev I.V."/>
            <person name="Kubicek C.P."/>
            <person name="Druzhinina I.S."/>
        </authorList>
    </citation>
    <scope>NUCLEOTIDE SEQUENCE [LARGE SCALE GENOMIC DNA]</scope>
    <source>
        <strain evidence="1 2">CBS 226.95</strain>
    </source>
</reference>
<proteinExistence type="predicted"/>
<evidence type="ECO:0000313" key="2">
    <source>
        <dbReference type="Proteomes" id="UP000241690"/>
    </source>
</evidence>
<organism evidence="1 2">
    <name type="scientific">Trichoderma harzianum CBS 226.95</name>
    <dbReference type="NCBI Taxonomy" id="983964"/>
    <lineage>
        <taxon>Eukaryota</taxon>
        <taxon>Fungi</taxon>
        <taxon>Dikarya</taxon>
        <taxon>Ascomycota</taxon>
        <taxon>Pezizomycotina</taxon>
        <taxon>Sordariomycetes</taxon>
        <taxon>Hypocreomycetidae</taxon>
        <taxon>Hypocreales</taxon>
        <taxon>Hypocreaceae</taxon>
        <taxon>Trichoderma</taxon>
    </lineage>
</organism>
<dbReference type="GeneID" id="36623270"/>
<gene>
    <name evidence="1" type="ORF">M431DRAFT_381059</name>
</gene>
<evidence type="ECO:0000313" key="1">
    <source>
        <dbReference type="EMBL" id="PTB56561.1"/>
    </source>
</evidence>
<protein>
    <submittedName>
        <fullName evidence="1">Uncharacterized protein</fullName>
    </submittedName>
</protein>
<dbReference type="Proteomes" id="UP000241690">
    <property type="component" value="Unassembled WGS sequence"/>
</dbReference>
<keyword evidence="2" id="KW-1185">Reference proteome</keyword>